<dbReference type="PANTHER" id="PTHR12993">
    <property type="entry name" value="N-ACETYLGLUCOSAMINYL-PHOSPHATIDYLINOSITOL DE-N-ACETYLASE-RELATED"/>
    <property type="match status" value="1"/>
</dbReference>
<dbReference type="InterPro" id="IPR003737">
    <property type="entry name" value="GlcNAc_PI_deacetylase-related"/>
</dbReference>
<comment type="caution">
    <text evidence="2">The sequence shown here is derived from an EMBL/GenBank/DDBJ whole genome shotgun (WGS) entry which is preliminary data.</text>
</comment>
<dbReference type="Gene3D" id="3.40.50.10320">
    <property type="entry name" value="LmbE-like"/>
    <property type="match status" value="1"/>
</dbReference>
<proteinExistence type="predicted"/>
<dbReference type="PANTHER" id="PTHR12993:SF30">
    <property type="entry name" value="N-ACETYL-ALPHA-D-GLUCOSAMINYL L-MALATE DEACETYLASE 1"/>
    <property type="match status" value="1"/>
</dbReference>
<dbReference type="Proteomes" id="UP001319870">
    <property type="component" value="Unassembled WGS sequence"/>
</dbReference>
<gene>
    <name evidence="2" type="ORF">LEP48_05925</name>
</gene>
<dbReference type="InterPro" id="IPR024078">
    <property type="entry name" value="LmbE-like_dom_sf"/>
</dbReference>
<evidence type="ECO:0000313" key="2">
    <source>
        <dbReference type="EMBL" id="MCA5892893.1"/>
    </source>
</evidence>
<keyword evidence="1" id="KW-0862">Zinc</keyword>
<dbReference type="Pfam" id="PF02585">
    <property type="entry name" value="PIG-L"/>
    <property type="match status" value="1"/>
</dbReference>
<reference evidence="2 3" key="1">
    <citation type="submission" date="2021-09" db="EMBL/GenBank/DDBJ databases">
        <title>Isoptericola luteus sp. nov., a novel bacterium isolated from Harbin, the capital city of Heilongjiang province.</title>
        <authorList>
            <person name="Li J."/>
        </authorList>
    </citation>
    <scope>NUCLEOTIDE SEQUENCE [LARGE SCALE GENOMIC DNA]</scope>
    <source>
        <strain evidence="2 3">NEAU-Y5</strain>
    </source>
</reference>
<dbReference type="EMBL" id="JAIXCQ010000003">
    <property type="protein sequence ID" value="MCA5892893.1"/>
    <property type="molecule type" value="Genomic_DNA"/>
</dbReference>
<name>A0ABS7ZCW3_9MICO</name>
<dbReference type="SUPFAM" id="SSF102588">
    <property type="entry name" value="LmbE-like"/>
    <property type="match status" value="1"/>
</dbReference>
<evidence type="ECO:0000313" key="3">
    <source>
        <dbReference type="Proteomes" id="UP001319870"/>
    </source>
</evidence>
<keyword evidence="3" id="KW-1185">Reference proteome</keyword>
<protein>
    <submittedName>
        <fullName evidence="2">PIG-L family deacetylase</fullName>
    </submittedName>
</protein>
<accession>A0ABS7ZCW3</accession>
<organism evidence="2 3">
    <name type="scientific">Isoptericola luteus</name>
    <dbReference type="NCBI Taxonomy" id="2879484"/>
    <lineage>
        <taxon>Bacteria</taxon>
        <taxon>Bacillati</taxon>
        <taxon>Actinomycetota</taxon>
        <taxon>Actinomycetes</taxon>
        <taxon>Micrococcales</taxon>
        <taxon>Promicromonosporaceae</taxon>
        <taxon>Isoptericola</taxon>
    </lineage>
</organism>
<sequence>MIALGPRADGPLSVLALGAHPDDVEIGCGGTLLELGVRPDVQVTVVVASGSPVREAEARVAADLFAPGADVRFLGLDDGSLPARWAELKDGLCRVRDAVAPDVVLCPRRTDLHQDHALVAEMTTQVWRDALVLEYEIPKWDGDLDRVTHYVPVSEENARRKVELLDKAYPSQHERDWWDHETFLGLMRLRGIESRSRYAEAFVARKVVLDLGGR</sequence>
<evidence type="ECO:0000256" key="1">
    <source>
        <dbReference type="ARBA" id="ARBA00022833"/>
    </source>
</evidence>
<dbReference type="RefSeq" id="WP_225564653.1">
    <property type="nucleotide sequence ID" value="NZ_JAIXCQ010000003.1"/>
</dbReference>